<gene>
    <name evidence="2" type="ORF">HPELS_06170</name>
</gene>
<dbReference type="Proteomes" id="UP000007885">
    <property type="component" value="Chromosome"/>
</dbReference>
<sequence length="37" mass="4188">MQNPLNPQKPIKPLSSQNTSQTLNNPALKEDQKRKSL</sequence>
<dbReference type="EMBL" id="CP002953">
    <property type="protein sequence ID" value="AFF20754.1"/>
    <property type="molecule type" value="Genomic_DNA"/>
</dbReference>
<name>A0ABC7ZH07_HELPX</name>
<protein>
    <submittedName>
        <fullName evidence="2">Uncharacterized protein</fullName>
    </submittedName>
</protein>
<dbReference type="KEGG" id="hpe:HPELS_06170"/>
<accession>A0ABC7ZH07</accession>
<evidence type="ECO:0000313" key="2">
    <source>
        <dbReference type="EMBL" id="AFF20754.1"/>
    </source>
</evidence>
<feature type="region of interest" description="Disordered" evidence="1">
    <location>
        <begin position="1"/>
        <end position="37"/>
    </location>
</feature>
<reference evidence="2 3" key="1">
    <citation type="submission" date="2011-07" db="EMBL/GenBank/DDBJ databases">
        <authorList>
            <person name="Bertoli M.T."/>
            <person name="Kersulyte D."/>
            <person name="Pascasio M.A."/>
            <person name="Berg D.E."/>
        </authorList>
    </citation>
    <scope>NUCLEOTIDE SEQUENCE [LARGE SCALE GENOMIC DNA]</scope>
    <source>
        <strain evidence="2 3">ELS37</strain>
    </source>
</reference>
<dbReference type="AlphaFoldDB" id="A0ABC7ZH07"/>
<evidence type="ECO:0000313" key="3">
    <source>
        <dbReference type="Proteomes" id="UP000007885"/>
    </source>
</evidence>
<proteinExistence type="predicted"/>
<organism evidence="2 3">
    <name type="scientific">Helicobacter pylori ELS37</name>
    <dbReference type="NCBI Taxonomy" id="1055527"/>
    <lineage>
        <taxon>Bacteria</taxon>
        <taxon>Pseudomonadati</taxon>
        <taxon>Campylobacterota</taxon>
        <taxon>Epsilonproteobacteria</taxon>
        <taxon>Campylobacterales</taxon>
        <taxon>Helicobacteraceae</taxon>
        <taxon>Helicobacter</taxon>
    </lineage>
</organism>
<feature type="compositionally biased region" description="Basic and acidic residues" evidence="1">
    <location>
        <begin position="28"/>
        <end position="37"/>
    </location>
</feature>
<feature type="compositionally biased region" description="Polar residues" evidence="1">
    <location>
        <begin position="14"/>
        <end position="25"/>
    </location>
</feature>
<evidence type="ECO:0000256" key="1">
    <source>
        <dbReference type="SAM" id="MobiDB-lite"/>
    </source>
</evidence>